<dbReference type="PANTHER" id="PTHR33064">
    <property type="entry name" value="POL PROTEIN"/>
    <property type="match status" value="1"/>
</dbReference>
<accession>A0AAD7QD09</accession>
<name>A0AAD7QD09_QUISA</name>
<feature type="domain" description="Reverse transcriptase" evidence="9">
    <location>
        <begin position="1"/>
        <end position="162"/>
    </location>
</feature>
<dbReference type="Proteomes" id="UP001163823">
    <property type="component" value="Chromosome 2"/>
</dbReference>
<dbReference type="PROSITE" id="PS50878">
    <property type="entry name" value="RT_POL"/>
    <property type="match status" value="1"/>
</dbReference>
<keyword evidence="11" id="KW-1185">Reference proteome</keyword>
<dbReference type="SUPFAM" id="SSF56672">
    <property type="entry name" value="DNA/RNA polymerases"/>
    <property type="match status" value="1"/>
</dbReference>
<keyword evidence="5" id="KW-0064">Aspartyl protease</keyword>
<keyword evidence="4" id="KW-0540">Nuclease</keyword>
<evidence type="ECO:0000256" key="7">
    <source>
        <dbReference type="ARBA" id="ARBA00022801"/>
    </source>
</evidence>
<dbReference type="InterPro" id="IPR043128">
    <property type="entry name" value="Rev_trsase/Diguanyl_cyclase"/>
</dbReference>
<dbReference type="GO" id="GO:0004519">
    <property type="term" value="F:endonuclease activity"/>
    <property type="evidence" value="ECO:0007669"/>
    <property type="project" value="UniProtKB-KW"/>
</dbReference>
<dbReference type="AlphaFoldDB" id="A0AAD7QD09"/>
<proteinExistence type="predicted"/>
<evidence type="ECO:0000256" key="5">
    <source>
        <dbReference type="ARBA" id="ARBA00022750"/>
    </source>
</evidence>
<dbReference type="Pfam" id="PF17917">
    <property type="entry name" value="RT_RNaseH"/>
    <property type="match status" value="1"/>
</dbReference>
<dbReference type="EMBL" id="JARAOO010000002">
    <property type="protein sequence ID" value="KAJ7979025.1"/>
    <property type="molecule type" value="Genomic_DNA"/>
</dbReference>
<protein>
    <submittedName>
        <fullName evidence="10">Ty3/gypsy retrotransposon protein</fullName>
    </submittedName>
</protein>
<reference evidence="10" key="1">
    <citation type="journal article" date="2023" name="Science">
        <title>Elucidation of the pathway for biosynthesis of saponin adjuvants from the soapbark tree.</title>
        <authorList>
            <person name="Reed J."/>
            <person name="Orme A."/>
            <person name="El-Demerdash A."/>
            <person name="Owen C."/>
            <person name="Martin L.B.B."/>
            <person name="Misra R.C."/>
            <person name="Kikuchi S."/>
            <person name="Rejzek M."/>
            <person name="Martin A.C."/>
            <person name="Harkess A."/>
            <person name="Leebens-Mack J."/>
            <person name="Louveau T."/>
            <person name="Stephenson M.J."/>
            <person name="Osbourn A."/>
        </authorList>
    </citation>
    <scope>NUCLEOTIDE SEQUENCE</scope>
    <source>
        <strain evidence="10">S10</strain>
    </source>
</reference>
<keyword evidence="8" id="KW-0695">RNA-directed DNA polymerase</keyword>
<comment type="caution">
    <text evidence="10">The sequence shown here is derived from an EMBL/GenBank/DDBJ whole genome shotgun (WGS) entry which is preliminary data.</text>
</comment>
<dbReference type="GO" id="GO:0004190">
    <property type="term" value="F:aspartic-type endopeptidase activity"/>
    <property type="evidence" value="ECO:0007669"/>
    <property type="project" value="UniProtKB-KW"/>
</dbReference>
<dbReference type="CDD" id="cd01647">
    <property type="entry name" value="RT_LTR"/>
    <property type="match status" value="1"/>
</dbReference>
<evidence type="ECO:0000313" key="11">
    <source>
        <dbReference type="Proteomes" id="UP001163823"/>
    </source>
</evidence>
<dbReference type="Gene3D" id="3.10.10.10">
    <property type="entry name" value="HIV Type 1 Reverse Transcriptase, subunit A, domain 1"/>
    <property type="match status" value="1"/>
</dbReference>
<dbReference type="InterPro" id="IPR000477">
    <property type="entry name" value="RT_dom"/>
</dbReference>
<evidence type="ECO:0000256" key="1">
    <source>
        <dbReference type="ARBA" id="ARBA00022670"/>
    </source>
</evidence>
<gene>
    <name evidence="10" type="ORF">O6P43_002470</name>
</gene>
<sequence length="369" mass="43343">MVKKKDGTWRLCVDYRQLNQMTIKDKFPIPVVEELLDELHGAAYFTKLDMRSGYHQIRMFEKDIPKTAFRFHNGHYEFLVMPFGLTNAPSTFQSLMNEVFREYFRQFILVFFDDILVYSSSWPLHLQHFRKTFQLLNKHSLCVKKSKWSFGAKQVEYLGHLISANGVAADDKKVECMKSWPIPKTIKELRDFLGLTGYYRRFIAGYGKIAKPLTDLLCKDSFCWNDQAQKAFNNLKLAMSSAPYWPCLILLSKALSARHQALSTYEKEMLAIVMAVKKWSSYLTERHFIIKTDHKSLKYLLEQKITTSAQQVWLEKMMGYDYEVRKVDEDREEEEKVLMAISGISTNLLDQVQLTWFTDPQLQNIIKEK</sequence>
<dbReference type="GO" id="GO:0006508">
    <property type="term" value="P:proteolysis"/>
    <property type="evidence" value="ECO:0007669"/>
    <property type="project" value="UniProtKB-KW"/>
</dbReference>
<evidence type="ECO:0000256" key="3">
    <source>
        <dbReference type="ARBA" id="ARBA00022695"/>
    </source>
</evidence>
<evidence type="ECO:0000313" key="10">
    <source>
        <dbReference type="EMBL" id="KAJ7979025.1"/>
    </source>
</evidence>
<evidence type="ECO:0000259" key="9">
    <source>
        <dbReference type="PROSITE" id="PS50878"/>
    </source>
</evidence>
<dbReference type="CDD" id="cd09274">
    <property type="entry name" value="RNase_HI_RT_Ty3"/>
    <property type="match status" value="1"/>
</dbReference>
<evidence type="ECO:0000256" key="8">
    <source>
        <dbReference type="ARBA" id="ARBA00022918"/>
    </source>
</evidence>
<keyword evidence="1" id="KW-0645">Protease</keyword>
<dbReference type="InterPro" id="IPR041373">
    <property type="entry name" value="RT_RNaseH"/>
</dbReference>
<dbReference type="KEGG" id="qsa:O6P43_002470"/>
<evidence type="ECO:0000256" key="6">
    <source>
        <dbReference type="ARBA" id="ARBA00022759"/>
    </source>
</evidence>
<dbReference type="InterPro" id="IPR043502">
    <property type="entry name" value="DNA/RNA_pol_sf"/>
</dbReference>
<dbReference type="FunFam" id="3.30.70.270:FF:000020">
    <property type="entry name" value="Transposon Tf2-6 polyprotein-like Protein"/>
    <property type="match status" value="1"/>
</dbReference>
<keyword evidence="7" id="KW-0378">Hydrolase</keyword>
<keyword evidence="3" id="KW-0548">Nucleotidyltransferase</keyword>
<evidence type="ECO:0000256" key="2">
    <source>
        <dbReference type="ARBA" id="ARBA00022679"/>
    </source>
</evidence>
<dbReference type="Pfam" id="PF00078">
    <property type="entry name" value="RVT_1"/>
    <property type="match status" value="1"/>
</dbReference>
<organism evidence="10 11">
    <name type="scientific">Quillaja saponaria</name>
    <name type="common">Soap bark tree</name>
    <dbReference type="NCBI Taxonomy" id="32244"/>
    <lineage>
        <taxon>Eukaryota</taxon>
        <taxon>Viridiplantae</taxon>
        <taxon>Streptophyta</taxon>
        <taxon>Embryophyta</taxon>
        <taxon>Tracheophyta</taxon>
        <taxon>Spermatophyta</taxon>
        <taxon>Magnoliopsida</taxon>
        <taxon>eudicotyledons</taxon>
        <taxon>Gunneridae</taxon>
        <taxon>Pentapetalae</taxon>
        <taxon>rosids</taxon>
        <taxon>fabids</taxon>
        <taxon>Fabales</taxon>
        <taxon>Quillajaceae</taxon>
        <taxon>Quillaja</taxon>
    </lineage>
</organism>
<keyword evidence="2" id="KW-0808">Transferase</keyword>
<keyword evidence="6" id="KW-0255">Endonuclease</keyword>
<dbReference type="InterPro" id="IPR051320">
    <property type="entry name" value="Viral_Replic_Matur_Polypro"/>
</dbReference>
<evidence type="ECO:0000256" key="4">
    <source>
        <dbReference type="ARBA" id="ARBA00022722"/>
    </source>
</evidence>
<dbReference type="FunFam" id="3.10.10.10:FF:000007">
    <property type="entry name" value="Retrovirus-related Pol polyprotein from transposon 17.6-like Protein"/>
    <property type="match status" value="1"/>
</dbReference>
<dbReference type="Gene3D" id="3.30.70.270">
    <property type="match status" value="2"/>
</dbReference>
<dbReference type="GO" id="GO:0003964">
    <property type="term" value="F:RNA-directed DNA polymerase activity"/>
    <property type="evidence" value="ECO:0007669"/>
    <property type="project" value="UniProtKB-KW"/>
</dbReference>
<dbReference type="PANTHER" id="PTHR33064:SF37">
    <property type="entry name" value="RIBONUCLEASE H"/>
    <property type="match status" value="1"/>
</dbReference>